<evidence type="ECO:0000259" key="1">
    <source>
        <dbReference type="SMART" id="SM00245"/>
    </source>
</evidence>
<dbReference type="Pfam" id="PF03572">
    <property type="entry name" value="Peptidase_S41"/>
    <property type="match status" value="1"/>
</dbReference>
<comment type="caution">
    <text evidence="2">The sequence shown here is derived from an EMBL/GenBank/DDBJ whole genome shotgun (WGS) entry which is preliminary data.</text>
</comment>
<reference evidence="3" key="1">
    <citation type="journal article" date="2019" name="Int. J. Syst. Evol. Microbiol.">
        <title>The Global Catalogue of Microorganisms (GCM) 10K type strain sequencing project: providing services to taxonomists for standard genome sequencing and annotation.</title>
        <authorList>
            <consortium name="The Broad Institute Genomics Platform"/>
            <consortium name="The Broad Institute Genome Sequencing Center for Infectious Disease"/>
            <person name="Wu L."/>
            <person name="Ma J."/>
        </authorList>
    </citation>
    <scope>NUCLEOTIDE SEQUENCE [LARGE SCALE GENOMIC DNA]</scope>
    <source>
        <strain evidence="3">KCTC 52416</strain>
    </source>
</reference>
<accession>A0ABV7JRP5</accession>
<keyword evidence="2" id="KW-0378">Hydrolase</keyword>
<name>A0ABV7JRP5_9SPHI</name>
<dbReference type="EMBL" id="JBHRTA010000056">
    <property type="protein sequence ID" value="MFC3199558.1"/>
    <property type="molecule type" value="Genomic_DNA"/>
</dbReference>
<organism evidence="2 3">
    <name type="scientific">Parapedobacter deserti</name>
    <dbReference type="NCBI Taxonomy" id="1912957"/>
    <lineage>
        <taxon>Bacteria</taxon>
        <taxon>Pseudomonadati</taxon>
        <taxon>Bacteroidota</taxon>
        <taxon>Sphingobacteriia</taxon>
        <taxon>Sphingobacteriales</taxon>
        <taxon>Sphingobacteriaceae</taxon>
        <taxon>Parapedobacter</taxon>
    </lineage>
</organism>
<dbReference type="GO" id="GO:0016787">
    <property type="term" value="F:hydrolase activity"/>
    <property type="evidence" value="ECO:0007669"/>
    <property type="project" value="UniProtKB-KW"/>
</dbReference>
<dbReference type="CDD" id="cd06567">
    <property type="entry name" value="Peptidase_S41"/>
    <property type="match status" value="1"/>
</dbReference>
<dbReference type="PROSITE" id="PS51257">
    <property type="entry name" value="PROKAR_LIPOPROTEIN"/>
    <property type="match status" value="1"/>
</dbReference>
<feature type="domain" description="Tail specific protease" evidence="1">
    <location>
        <begin position="88"/>
        <end position="300"/>
    </location>
</feature>
<dbReference type="RefSeq" id="WP_379025302.1">
    <property type="nucleotide sequence ID" value="NZ_JBHRTA010000056.1"/>
</dbReference>
<dbReference type="EC" id="3.4.-.-" evidence="2"/>
<dbReference type="SUPFAM" id="SSF52096">
    <property type="entry name" value="ClpP/crotonase"/>
    <property type="match status" value="1"/>
</dbReference>
<dbReference type="Gene3D" id="3.90.226.10">
    <property type="entry name" value="2-enoyl-CoA Hydratase, Chain A, domain 1"/>
    <property type="match status" value="1"/>
</dbReference>
<dbReference type="InterPro" id="IPR029045">
    <property type="entry name" value="ClpP/crotonase-like_dom_sf"/>
</dbReference>
<gene>
    <name evidence="2" type="ORF">ACFOET_18220</name>
</gene>
<evidence type="ECO:0000313" key="3">
    <source>
        <dbReference type="Proteomes" id="UP001595526"/>
    </source>
</evidence>
<dbReference type="InterPro" id="IPR005151">
    <property type="entry name" value="Tail-specific_protease"/>
</dbReference>
<dbReference type="Proteomes" id="UP001595526">
    <property type="component" value="Unassembled WGS sequence"/>
</dbReference>
<dbReference type="SMART" id="SM00245">
    <property type="entry name" value="TSPc"/>
    <property type="match status" value="1"/>
</dbReference>
<keyword evidence="3" id="KW-1185">Reference proteome</keyword>
<evidence type="ECO:0000313" key="2">
    <source>
        <dbReference type="EMBL" id="MFC3199558.1"/>
    </source>
</evidence>
<dbReference type="PANTHER" id="PTHR32060:SF30">
    <property type="entry name" value="CARBOXY-TERMINAL PROCESSING PROTEASE CTPA"/>
    <property type="match status" value="1"/>
</dbReference>
<dbReference type="PANTHER" id="PTHR32060">
    <property type="entry name" value="TAIL-SPECIFIC PROTEASE"/>
    <property type="match status" value="1"/>
</dbReference>
<protein>
    <submittedName>
        <fullName evidence="2">S41 family peptidase</fullName>
        <ecNumber evidence="2">3.4.-.-</ecNumber>
    </submittedName>
</protein>
<sequence length="344" mass="39207">MSKYFILTLSILLVLSCQNKKQWTHNDFFEQAFNIIEERSIKKSEIDWEVLKRTVTDSISHFQNNEDVYRAIGYIVSLIDDGHSVFVSPQTPNNFTADALPIPDIDTKIIDEDIAYIKLTGFIANVENSRIYSRRIRESLYELDRSSTITGWIIDLRENMGGMASMMPLGLAPMFQDSLIGYWMNNKGEYFSEYCTNEYFRFEDRMVEKNSALNFDLLNKDRPIAVLMSDRTASAGESLAASFKFQNNTMTFGTPTKGLTSALELMEFNSNAKLFLATMYLCSRDKKIIDRGLNPDVACSSERAYELAIKWLKLKTPGDSAYLQQNSDLSESAPVARAAPTQFR</sequence>
<proteinExistence type="predicted"/>